<feature type="region of interest" description="Disordered" evidence="1">
    <location>
        <begin position="1"/>
        <end position="20"/>
    </location>
</feature>
<feature type="transmembrane region" description="Helical" evidence="2">
    <location>
        <begin position="224"/>
        <end position="243"/>
    </location>
</feature>
<dbReference type="AlphaFoldDB" id="A0A383VVL0"/>
<sequence>MDAMAARDQSDKGSRHITSSLSKKIREVKQNASDVREAVQELAEAGVGRRRWGAASRLLDALFAGEAARMLARLLICLYYVNLAYADIEVWQHLRTPEAQARMKRWQDDAPASHLPFPYLSVCGLMPVALLAASGLGPSWLFCGLLLCYTVCNDAWMTWGHLKNLLLHKGRPSELLMKQLALIGSAALMLAHSIRDAPRLRSVTAGLLQAADAPRVQPGRGRSSVLLLGRLMVGVMLLVAGYMQALRIKARMASAAAAAAAGAAPQPVLHHYGMPDGHDSSLQLVECLLAIPLALGLYTAGVSRLLCLVLLAEAVTQCGWWGAGWPSWHYRQHVRDHFFTNAAVAGGLLLMQSFGAGLFTVDSLLAKQD</sequence>
<protein>
    <submittedName>
        <fullName evidence="3">Uncharacterized protein</fullName>
    </submittedName>
</protein>
<keyword evidence="4" id="KW-1185">Reference proteome</keyword>
<keyword evidence="2" id="KW-1133">Transmembrane helix</keyword>
<feature type="transmembrane region" description="Helical" evidence="2">
    <location>
        <begin position="343"/>
        <end position="365"/>
    </location>
</feature>
<proteinExistence type="predicted"/>
<dbReference type="Proteomes" id="UP000256970">
    <property type="component" value="Unassembled WGS sequence"/>
</dbReference>
<reference evidence="3 4" key="1">
    <citation type="submission" date="2016-10" db="EMBL/GenBank/DDBJ databases">
        <authorList>
            <person name="Cai Z."/>
        </authorList>
    </citation>
    <scope>NUCLEOTIDE SEQUENCE [LARGE SCALE GENOMIC DNA]</scope>
</reference>
<evidence type="ECO:0000313" key="3">
    <source>
        <dbReference type="EMBL" id="SZX69517.1"/>
    </source>
</evidence>
<organism evidence="3 4">
    <name type="scientific">Tetradesmus obliquus</name>
    <name type="common">Green alga</name>
    <name type="synonym">Acutodesmus obliquus</name>
    <dbReference type="NCBI Taxonomy" id="3088"/>
    <lineage>
        <taxon>Eukaryota</taxon>
        <taxon>Viridiplantae</taxon>
        <taxon>Chlorophyta</taxon>
        <taxon>core chlorophytes</taxon>
        <taxon>Chlorophyceae</taxon>
        <taxon>CS clade</taxon>
        <taxon>Sphaeropleales</taxon>
        <taxon>Scenedesmaceae</taxon>
        <taxon>Tetradesmus</taxon>
    </lineage>
</organism>
<accession>A0A383VVL0</accession>
<evidence type="ECO:0000256" key="1">
    <source>
        <dbReference type="SAM" id="MobiDB-lite"/>
    </source>
</evidence>
<evidence type="ECO:0000313" key="4">
    <source>
        <dbReference type="Proteomes" id="UP000256970"/>
    </source>
</evidence>
<dbReference type="STRING" id="3088.A0A383VVL0"/>
<name>A0A383VVL0_TETOB</name>
<dbReference type="EMBL" id="FNXT01000933">
    <property type="protein sequence ID" value="SZX69517.1"/>
    <property type="molecule type" value="Genomic_DNA"/>
</dbReference>
<gene>
    <name evidence="3" type="ORF">BQ4739_LOCUS9786</name>
</gene>
<keyword evidence="2" id="KW-0472">Membrane</keyword>
<keyword evidence="2" id="KW-0812">Transmembrane</keyword>
<evidence type="ECO:0000256" key="2">
    <source>
        <dbReference type="SAM" id="Phobius"/>
    </source>
</evidence>